<sequence length="102" mass="12534">MNQQWGLFSFLYSKEMEIQTLYQCDCNPGKRYSSRQTFQHHVSSKRHQLFTQNKNKSDLYKRLQDTEIELVKARKECEVWKHKYLDMMLEKEEEEKSFQDCQ</sequence>
<feature type="coiled-coil region" evidence="1">
    <location>
        <begin position="56"/>
        <end position="83"/>
    </location>
</feature>
<accession>A0A6C0K4F6</accession>
<protein>
    <submittedName>
        <fullName evidence="2">Uncharacterized protein</fullName>
    </submittedName>
</protein>
<organism evidence="2">
    <name type="scientific">viral metagenome</name>
    <dbReference type="NCBI Taxonomy" id="1070528"/>
    <lineage>
        <taxon>unclassified sequences</taxon>
        <taxon>metagenomes</taxon>
        <taxon>organismal metagenomes</taxon>
    </lineage>
</organism>
<keyword evidence="1" id="KW-0175">Coiled coil</keyword>
<evidence type="ECO:0000256" key="1">
    <source>
        <dbReference type="SAM" id="Coils"/>
    </source>
</evidence>
<dbReference type="EMBL" id="MN740793">
    <property type="protein sequence ID" value="QHU11966.1"/>
    <property type="molecule type" value="Genomic_DNA"/>
</dbReference>
<dbReference type="AlphaFoldDB" id="A0A6C0K4F6"/>
<name>A0A6C0K4F6_9ZZZZ</name>
<reference evidence="2" key="1">
    <citation type="journal article" date="2020" name="Nature">
        <title>Giant virus diversity and host interactions through global metagenomics.</title>
        <authorList>
            <person name="Schulz F."/>
            <person name="Roux S."/>
            <person name="Paez-Espino D."/>
            <person name="Jungbluth S."/>
            <person name="Walsh D.A."/>
            <person name="Denef V.J."/>
            <person name="McMahon K.D."/>
            <person name="Konstantinidis K.T."/>
            <person name="Eloe-Fadrosh E.A."/>
            <person name="Kyrpides N.C."/>
            <person name="Woyke T."/>
        </authorList>
    </citation>
    <scope>NUCLEOTIDE SEQUENCE</scope>
    <source>
        <strain evidence="2">GVMAG-S-1101169-75</strain>
    </source>
</reference>
<proteinExistence type="predicted"/>
<evidence type="ECO:0000313" key="2">
    <source>
        <dbReference type="EMBL" id="QHU11966.1"/>
    </source>
</evidence>